<feature type="transmembrane region" description="Helical" evidence="1">
    <location>
        <begin position="75"/>
        <end position="98"/>
    </location>
</feature>
<feature type="transmembrane region" description="Helical" evidence="1">
    <location>
        <begin position="403"/>
        <end position="426"/>
    </location>
</feature>
<organism evidence="2 3">
    <name type="scientific">Rickenella mellea</name>
    <dbReference type="NCBI Taxonomy" id="50990"/>
    <lineage>
        <taxon>Eukaryota</taxon>
        <taxon>Fungi</taxon>
        <taxon>Dikarya</taxon>
        <taxon>Basidiomycota</taxon>
        <taxon>Agaricomycotina</taxon>
        <taxon>Agaricomycetes</taxon>
        <taxon>Hymenochaetales</taxon>
        <taxon>Rickenellaceae</taxon>
        <taxon>Rickenella</taxon>
    </lineage>
</organism>
<feature type="transmembrane region" description="Helical" evidence="1">
    <location>
        <begin position="476"/>
        <end position="500"/>
    </location>
</feature>
<evidence type="ECO:0000313" key="3">
    <source>
        <dbReference type="Proteomes" id="UP000294933"/>
    </source>
</evidence>
<feature type="transmembrane region" description="Helical" evidence="1">
    <location>
        <begin position="364"/>
        <end position="383"/>
    </location>
</feature>
<accession>A0A4Y7PYY3</accession>
<name>A0A4Y7PYY3_9AGAM</name>
<dbReference type="EMBL" id="ML170186">
    <property type="protein sequence ID" value="TDL20613.1"/>
    <property type="molecule type" value="Genomic_DNA"/>
</dbReference>
<dbReference type="VEuPathDB" id="FungiDB:BD410DRAFT_750500"/>
<evidence type="ECO:0000313" key="2">
    <source>
        <dbReference type="EMBL" id="TDL20613.1"/>
    </source>
</evidence>
<reference evidence="2 3" key="1">
    <citation type="submission" date="2018-06" db="EMBL/GenBank/DDBJ databases">
        <title>A transcriptomic atlas of mushroom development highlights an independent origin of complex multicellularity.</title>
        <authorList>
            <consortium name="DOE Joint Genome Institute"/>
            <person name="Krizsan K."/>
            <person name="Almasi E."/>
            <person name="Merenyi Z."/>
            <person name="Sahu N."/>
            <person name="Viragh M."/>
            <person name="Koszo T."/>
            <person name="Mondo S."/>
            <person name="Kiss B."/>
            <person name="Balint B."/>
            <person name="Kues U."/>
            <person name="Barry K."/>
            <person name="Hegedus J.C."/>
            <person name="Henrissat B."/>
            <person name="Johnson J."/>
            <person name="Lipzen A."/>
            <person name="Ohm R."/>
            <person name="Nagy I."/>
            <person name="Pangilinan J."/>
            <person name="Yan J."/>
            <person name="Xiong Y."/>
            <person name="Grigoriev I.V."/>
            <person name="Hibbett D.S."/>
            <person name="Nagy L.G."/>
        </authorList>
    </citation>
    <scope>NUCLEOTIDE SEQUENCE [LARGE SCALE GENOMIC DNA]</scope>
    <source>
        <strain evidence="2 3">SZMC22713</strain>
    </source>
</reference>
<keyword evidence="3" id="KW-1185">Reference proteome</keyword>
<protein>
    <submittedName>
        <fullName evidence="2">Uncharacterized protein</fullName>
    </submittedName>
</protein>
<feature type="transmembrane region" description="Helical" evidence="1">
    <location>
        <begin position="520"/>
        <end position="542"/>
    </location>
</feature>
<proteinExistence type="predicted"/>
<gene>
    <name evidence="2" type="ORF">BD410DRAFT_750500</name>
</gene>
<evidence type="ECO:0000256" key="1">
    <source>
        <dbReference type="SAM" id="Phobius"/>
    </source>
</evidence>
<dbReference type="AlphaFoldDB" id="A0A4Y7PYY3"/>
<dbReference type="OrthoDB" id="5392263at2759"/>
<sequence>MGLVDQYGHPVSVLDQNTRGITFAACRAECGSLVEDFDIVFFASSFTNWLLPWIALTAQLPYQASNSGGNIMSGLIAVGSPNLITYSLTLTILNRCWIRRRFSRLRKSSEGVAEWAPHVTERVSAVGEFLQDAQQAPIRVSQEDGWLSSLIVLPENQSFWTSVNKDLRNTRRGFSAALFAQLLMALISYLLTVASAASTNSGANTTIALQIAGGSVWIWMIPVILGWILVGTQGRYGAINDALHDNSHRTFRALPIVAEDGNPSWLGFSIIGDEGKEGPIYNYGRILTWFECATQLESGFSRLVSNLNQNGANRRRVDGDPWNNDGTNLPQTNRFAGTSTQVENYCGLRHSLNAYTPWSDIPAVAWHHIIFGSLVALIVQWGTTGPAILNSYLTPKVGLGCRTGSYLIYGMAATFVWILLVLSSLLSHEIMLQHERTFRPDTHDRIELKGQNSRTLLHALAVCTRFMGKFIAVLNAMWLVTISILGYIGTLETCWCAANVLSEGSRGWVDIFKVPAPSNYWVEGLVFSLLVCLASMLFFWFAGVDSRSD</sequence>
<keyword evidence="1" id="KW-0472">Membrane</keyword>
<feature type="transmembrane region" description="Helical" evidence="1">
    <location>
        <begin position="207"/>
        <end position="230"/>
    </location>
</feature>
<keyword evidence="1" id="KW-0812">Transmembrane</keyword>
<dbReference type="Proteomes" id="UP000294933">
    <property type="component" value="Unassembled WGS sequence"/>
</dbReference>
<keyword evidence="1" id="KW-1133">Transmembrane helix</keyword>
<feature type="transmembrane region" description="Helical" evidence="1">
    <location>
        <begin position="174"/>
        <end position="195"/>
    </location>
</feature>